<dbReference type="InterPro" id="IPR000119">
    <property type="entry name" value="Hist_DNA-bd"/>
</dbReference>
<keyword evidence="2" id="KW-0226">DNA condensation</keyword>
<reference evidence="5" key="2">
    <citation type="submission" date="2021-04" db="EMBL/GenBank/DDBJ databases">
        <authorList>
            <person name="Gilroy R."/>
        </authorList>
    </citation>
    <scope>NUCLEOTIDE SEQUENCE</scope>
    <source>
        <strain evidence="5">ChiHecec2B26-446</strain>
    </source>
</reference>
<dbReference type="PANTHER" id="PTHR33175">
    <property type="entry name" value="DNA-BINDING PROTEIN HU"/>
    <property type="match status" value="1"/>
</dbReference>
<evidence type="ECO:0000313" key="5">
    <source>
        <dbReference type="EMBL" id="HIW01266.1"/>
    </source>
</evidence>
<name>A0A9D1TR96_9BACT</name>
<organism evidence="5 6">
    <name type="scientific">Candidatus Desulfovibrio intestinipullorum</name>
    <dbReference type="NCBI Taxonomy" id="2838536"/>
    <lineage>
        <taxon>Bacteria</taxon>
        <taxon>Pseudomonadati</taxon>
        <taxon>Thermodesulfobacteriota</taxon>
        <taxon>Desulfovibrionia</taxon>
        <taxon>Desulfovibrionales</taxon>
        <taxon>Desulfovibrionaceae</taxon>
        <taxon>Desulfovibrio</taxon>
    </lineage>
</organism>
<evidence type="ECO:0000256" key="3">
    <source>
        <dbReference type="ARBA" id="ARBA00023125"/>
    </source>
</evidence>
<gene>
    <name evidence="5" type="ORF">H9894_08780</name>
</gene>
<comment type="similarity">
    <text evidence="1 4">Belongs to the bacterial histone-like protein family.</text>
</comment>
<dbReference type="EMBL" id="DXHV01000077">
    <property type="protein sequence ID" value="HIW01266.1"/>
    <property type="molecule type" value="Genomic_DNA"/>
</dbReference>
<protein>
    <submittedName>
        <fullName evidence="5">HU family DNA-binding protein</fullName>
    </submittedName>
</protein>
<evidence type="ECO:0000256" key="1">
    <source>
        <dbReference type="ARBA" id="ARBA00010529"/>
    </source>
</evidence>
<dbReference type="PANTHER" id="PTHR33175:SF3">
    <property type="entry name" value="DNA-BINDING PROTEIN HU-BETA"/>
    <property type="match status" value="1"/>
</dbReference>
<dbReference type="CDD" id="cd13831">
    <property type="entry name" value="HU"/>
    <property type="match status" value="1"/>
</dbReference>
<sequence>MTKADLIEKIVEKGGFANKGEAEKALAATVEALREALVAGESVILAGFGTFKVIERAARKCRNPRTQEEMEIPACMVAKFTPGKQLKDALQK</sequence>
<accession>A0A9D1TR96</accession>
<dbReference type="InterPro" id="IPR010992">
    <property type="entry name" value="IHF-like_DNA-bd_dom_sf"/>
</dbReference>
<proteinExistence type="inferred from homology"/>
<dbReference type="GO" id="GO:0030527">
    <property type="term" value="F:structural constituent of chromatin"/>
    <property type="evidence" value="ECO:0007669"/>
    <property type="project" value="InterPro"/>
</dbReference>
<keyword evidence="3 5" id="KW-0238">DNA-binding</keyword>
<dbReference type="Gene3D" id="4.10.520.10">
    <property type="entry name" value="IHF-like DNA-binding proteins"/>
    <property type="match status" value="1"/>
</dbReference>
<comment type="caution">
    <text evidence="5">The sequence shown here is derived from an EMBL/GenBank/DDBJ whole genome shotgun (WGS) entry which is preliminary data.</text>
</comment>
<evidence type="ECO:0000256" key="4">
    <source>
        <dbReference type="RuleBase" id="RU003939"/>
    </source>
</evidence>
<reference evidence="5" key="1">
    <citation type="journal article" date="2021" name="PeerJ">
        <title>Extensive microbial diversity within the chicken gut microbiome revealed by metagenomics and culture.</title>
        <authorList>
            <person name="Gilroy R."/>
            <person name="Ravi A."/>
            <person name="Getino M."/>
            <person name="Pursley I."/>
            <person name="Horton D.L."/>
            <person name="Alikhan N.F."/>
            <person name="Baker D."/>
            <person name="Gharbi K."/>
            <person name="Hall N."/>
            <person name="Watson M."/>
            <person name="Adriaenssens E.M."/>
            <person name="Foster-Nyarko E."/>
            <person name="Jarju S."/>
            <person name="Secka A."/>
            <person name="Antonio M."/>
            <person name="Oren A."/>
            <person name="Chaudhuri R.R."/>
            <person name="La Ragione R."/>
            <person name="Hildebrand F."/>
            <person name="Pallen M.J."/>
        </authorList>
    </citation>
    <scope>NUCLEOTIDE SEQUENCE</scope>
    <source>
        <strain evidence="5">ChiHecec2B26-446</strain>
    </source>
</reference>
<dbReference type="AlphaFoldDB" id="A0A9D1TR96"/>
<dbReference type="GO" id="GO:0030261">
    <property type="term" value="P:chromosome condensation"/>
    <property type="evidence" value="ECO:0007669"/>
    <property type="project" value="UniProtKB-KW"/>
</dbReference>
<dbReference type="GO" id="GO:0003677">
    <property type="term" value="F:DNA binding"/>
    <property type="evidence" value="ECO:0007669"/>
    <property type="project" value="UniProtKB-KW"/>
</dbReference>
<dbReference type="SMART" id="SM00411">
    <property type="entry name" value="BHL"/>
    <property type="match status" value="1"/>
</dbReference>
<dbReference type="Proteomes" id="UP000886752">
    <property type="component" value="Unassembled WGS sequence"/>
</dbReference>
<evidence type="ECO:0000256" key="2">
    <source>
        <dbReference type="ARBA" id="ARBA00023067"/>
    </source>
</evidence>
<evidence type="ECO:0000313" key="6">
    <source>
        <dbReference type="Proteomes" id="UP000886752"/>
    </source>
</evidence>
<dbReference type="Pfam" id="PF00216">
    <property type="entry name" value="Bac_DNA_binding"/>
    <property type="match status" value="1"/>
</dbReference>
<dbReference type="SUPFAM" id="SSF47729">
    <property type="entry name" value="IHF-like DNA-binding proteins"/>
    <property type="match status" value="1"/>
</dbReference>
<dbReference type="PRINTS" id="PR01727">
    <property type="entry name" value="DNABINDINGHU"/>
</dbReference>